<keyword evidence="13" id="KW-1185">Reference proteome</keyword>
<keyword evidence="4" id="KW-0808">Transferase</keyword>
<proteinExistence type="predicted"/>
<keyword evidence="8 11" id="KW-1133">Transmembrane helix</keyword>
<evidence type="ECO:0000256" key="6">
    <source>
        <dbReference type="ARBA" id="ARBA00022960"/>
    </source>
</evidence>
<organism evidence="12 13">
    <name type="scientific">Evansella vedderi</name>
    <dbReference type="NCBI Taxonomy" id="38282"/>
    <lineage>
        <taxon>Bacteria</taxon>
        <taxon>Bacillati</taxon>
        <taxon>Bacillota</taxon>
        <taxon>Bacilli</taxon>
        <taxon>Bacillales</taxon>
        <taxon>Bacillaceae</taxon>
        <taxon>Evansella</taxon>
    </lineage>
</organism>
<comment type="caution">
    <text evidence="12">The sequence shown here is derived from an EMBL/GenBank/DDBJ whole genome shotgun (WGS) entry which is preliminary data.</text>
</comment>
<feature type="transmembrane region" description="Helical" evidence="11">
    <location>
        <begin position="285"/>
        <end position="311"/>
    </location>
</feature>
<feature type="transmembrane region" description="Helical" evidence="11">
    <location>
        <begin position="196"/>
        <end position="213"/>
    </location>
</feature>
<keyword evidence="9 11" id="KW-0472">Membrane</keyword>
<dbReference type="PANTHER" id="PTHR30474:SF1">
    <property type="entry name" value="PEPTIDOGLYCAN GLYCOSYLTRANSFERASE MRDB"/>
    <property type="match status" value="1"/>
</dbReference>
<evidence type="ECO:0000256" key="3">
    <source>
        <dbReference type="ARBA" id="ARBA00022676"/>
    </source>
</evidence>
<feature type="transmembrane region" description="Helical" evidence="11">
    <location>
        <begin position="361"/>
        <end position="381"/>
    </location>
</feature>
<feature type="transmembrane region" description="Helical" evidence="11">
    <location>
        <begin position="323"/>
        <end position="341"/>
    </location>
</feature>
<keyword evidence="7" id="KW-0573">Peptidoglycan synthesis</keyword>
<evidence type="ECO:0000256" key="4">
    <source>
        <dbReference type="ARBA" id="ARBA00022679"/>
    </source>
</evidence>
<protein>
    <submittedName>
        <fullName evidence="12">Rod shape-determining protein RodA</fullName>
    </submittedName>
</protein>
<evidence type="ECO:0000256" key="5">
    <source>
        <dbReference type="ARBA" id="ARBA00022692"/>
    </source>
</evidence>
<evidence type="ECO:0000256" key="9">
    <source>
        <dbReference type="ARBA" id="ARBA00023136"/>
    </source>
</evidence>
<feature type="transmembrane region" description="Helical" evidence="11">
    <location>
        <begin position="53"/>
        <end position="70"/>
    </location>
</feature>
<accession>A0ABT9ZYZ6</accession>
<keyword evidence="3" id="KW-0328">Glycosyltransferase</keyword>
<evidence type="ECO:0000313" key="12">
    <source>
        <dbReference type="EMBL" id="MDQ0256190.1"/>
    </source>
</evidence>
<feature type="transmembrane region" description="Helical" evidence="11">
    <location>
        <begin position="12"/>
        <end position="33"/>
    </location>
</feature>
<keyword evidence="10" id="KW-0961">Cell wall biogenesis/degradation</keyword>
<dbReference type="NCBIfam" id="TIGR02210">
    <property type="entry name" value="rodA_shape"/>
    <property type="match status" value="1"/>
</dbReference>
<dbReference type="RefSeq" id="WP_307327936.1">
    <property type="nucleotide sequence ID" value="NZ_JAUSUG010000015.1"/>
</dbReference>
<feature type="transmembrane region" description="Helical" evidence="11">
    <location>
        <begin position="120"/>
        <end position="137"/>
    </location>
</feature>
<evidence type="ECO:0000256" key="7">
    <source>
        <dbReference type="ARBA" id="ARBA00022984"/>
    </source>
</evidence>
<keyword evidence="2" id="KW-1003">Cell membrane</keyword>
<keyword evidence="6" id="KW-0133">Cell shape</keyword>
<feature type="transmembrane region" description="Helical" evidence="11">
    <location>
        <begin position="174"/>
        <end position="191"/>
    </location>
</feature>
<dbReference type="InterPro" id="IPR018365">
    <property type="entry name" value="Cell_cycle_FtsW-rel_CS"/>
</dbReference>
<reference evidence="12 13" key="1">
    <citation type="submission" date="2023-07" db="EMBL/GenBank/DDBJ databases">
        <title>Genomic Encyclopedia of Type Strains, Phase IV (KMG-IV): sequencing the most valuable type-strain genomes for metagenomic binning, comparative biology and taxonomic classification.</title>
        <authorList>
            <person name="Goeker M."/>
        </authorList>
    </citation>
    <scope>NUCLEOTIDE SEQUENCE [LARGE SCALE GENOMIC DNA]</scope>
    <source>
        <strain evidence="12 13">DSM 9768</strain>
    </source>
</reference>
<comment type="subcellular location">
    <subcellularLocation>
        <location evidence="1">Membrane</location>
        <topology evidence="1">Multi-pass membrane protein</topology>
    </subcellularLocation>
</comment>
<dbReference type="InterPro" id="IPR011923">
    <property type="entry name" value="RodA/MrdB"/>
</dbReference>
<evidence type="ECO:0000256" key="11">
    <source>
        <dbReference type="SAM" id="Phobius"/>
    </source>
</evidence>
<evidence type="ECO:0000313" key="13">
    <source>
        <dbReference type="Proteomes" id="UP001230005"/>
    </source>
</evidence>
<dbReference type="Proteomes" id="UP001230005">
    <property type="component" value="Unassembled WGS sequence"/>
</dbReference>
<sequence>MKERKSGLEQLDVTLLFLLFLLMCISLLAVYSASLPYTNSRPWMDSFYFVQRQVIWFAIGTILMIGAMSVDYEVLKKLSIPLYVLGMILLLLVHFIGIEAKGAQRWLGVEGVFQFQPSEFVKVFVLIALAHLLYSISMKGRVKSFKNDCIVVGKILLLGFPPFAFILIQPDLGTALVIVSIMFSMIIMSGITYRMIGLLITLVIMSVSFLVWLHNNFFELFAKIIKPHQLDRIYAWLNPTEDISDVGYQLHQAIQAIGVGQLFGSGLTQGIQSQSGNIPELHTDFIFAVIGEEFGFMGATTLIIIYFLLLYRLIIIALNCKNVFGSYLVAGAIGLFMFQIFQNIGMTIGLMPITGLALPFISYGGSALLTNMIVIGIILNVNIRTKHYMFGEEEYIA</sequence>
<keyword evidence="5 11" id="KW-0812">Transmembrane</keyword>
<evidence type="ECO:0000256" key="2">
    <source>
        <dbReference type="ARBA" id="ARBA00022475"/>
    </source>
</evidence>
<dbReference type="Pfam" id="PF01098">
    <property type="entry name" value="FTSW_RODA_SPOVE"/>
    <property type="match status" value="1"/>
</dbReference>
<evidence type="ECO:0000256" key="1">
    <source>
        <dbReference type="ARBA" id="ARBA00004141"/>
    </source>
</evidence>
<name>A0ABT9ZYZ6_9BACI</name>
<dbReference type="PANTHER" id="PTHR30474">
    <property type="entry name" value="CELL CYCLE PROTEIN"/>
    <property type="match status" value="1"/>
</dbReference>
<feature type="transmembrane region" description="Helical" evidence="11">
    <location>
        <begin position="82"/>
        <end position="100"/>
    </location>
</feature>
<dbReference type="PROSITE" id="PS00428">
    <property type="entry name" value="FTSW_RODA_SPOVE"/>
    <property type="match status" value="1"/>
</dbReference>
<evidence type="ECO:0000256" key="10">
    <source>
        <dbReference type="ARBA" id="ARBA00023316"/>
    </source>
</evidence>
<evidence type="ECO:0000256" key="8">
    <source>
        <dbReference type="ARBA" id="ARBA00022989"/>
    </source>
</evidence>
<feature type="transmembrane region" description="Helical" evidence="11">
    <location>
        <begin position="149"/>
        <end position="168"/>
    </location>
</feature>
<dbReference type="InterPro" id="IPR001182">
    <property type="entry name" value="FtsW/RodA"/>
</dbReference>
<dbReference type="EMBL" id="JAUSUG010000015">
    <property type="protein sequence ID" value="MDQ0256190.1"/>
    <property type="molecule type" value="Genomic_DNA"/>
</dbReference>
<gene>
    <name evidence="12" type="ORF">J2S74_003608</name>
</gene>